<feature type="transmembrane region" description="Helical" evidence="5">
    <location>
        <begin position="20"/>
        <end position="42"/>
    </location>
</feature>
<evidence type="ECO:0000256" key="5">
    <source>
        <dbReference type="SAM" id="Phobius"/>
    </source>
</evidence>
<accession>A0A8W8M6B5</accession>
<dbReference type="InterPro" id="IPR005829">
    <property type="entry name" value="Sugar_transporter_CS"/>
</dbReference>
<feature type="transmembrane region" description="Helical" evidence="5">
    <location>
        <begin position="154"/>
        <end position="176"/>
    </location>
</feature>
<feature type="transmembrane region" description="Helical" evidence="5">
    <location>
        <begin position="210"/>
        <end position="230"/>
    </location>
</feature>
<evidence type="ECO:0000256" key="1">
    <source>
        <dbReference type="ARBA" id="ARBA00004141"/>
    </source>
</evidence>
<keyword evidence="7" id="KW-1185">Reference proteome</keyword>
<dbReference type="PANTHER" id="PTHR24064">
    <property type="entry name" value="SOLUTE CARRIER FAMILY 22 MEMBER"/>
    <property type="match status" value="1"/>
</dbReference>
<keyword evidence="4 5" id="KW-0472">Membrane</keyword>
<dbReference type="GO" id="GO:0016020">
    <property type="term" value="C:membrane"/>
    <property type="evidence" value="ECO:0007669"/>
    <property type="project" value="UniProtKB-SubCell"/>
</dbReference>
<protein>
    <recommendedName>
        <fullName evidence="8">Major facilitator superfamily (MFS) profile domain-containing protein</fullName>
    </recommendedName>
</protein>
<evidence type="ECO:0008006" key="8">
    <source>
        <dbReference type="Google" id="ProtNLM"/>
    </source>
</evidence>
<evidence type="ECO:0000313" key="6">
    <source>
        <dbReference type="EnsemblMetazoa" id="G31988.1:cds"/>
    </source>
</evidence>
<name>A0A8W8M6B5_MAGGI</name>
<keyword evidence="2 5" id="KW-0812">Transmembrane</keyword>
<dbReference type="PROSITE" id="PS00216">
    <property type="entry name" value="SUGAR_TRANSPORT_1"/>
    <property type="match status" value="1"/>
</dbReference>
<evidence type="ECO:0000313" key="7">
    <source>
        <dbReference type="Proteomes" id="UP000005408"/>
    </source>
</evidence>
<dbReference type="SUPFAM" id="SSF103473">
    <property type="entry name" value="MFS general substrate transporter"/>
    <property type="match status" value="1"/>
</dbReference>
<dbReference type="GO" id="GO:0022857">
    <property type="term" value="F:transmembrane transporter activity"/>
    <property type="evidence" value="ECO:0007669"/>
    <property type="project" value="InterPro"/>
</dbReference>
<dbReference type="EnsemblMetazoa" id="G31988.1">
    <property type="protein sequence ID" value="G31988.1:cds"/>
    <property type="gene ID" value="G31988"/>
</dbReference>
<keyword evidence="3 5" id="KW-1133">Transmembrane helix</keyword>
<comment type="subcellular location">
    <subcellularLocation>
        <location evidence="1">Membrane</location>
        <topology evidence="1">Multi-pass membrane protein</topology>
    </subcellularLocation>
</comment>
<evidence type="ECO:0000256" key="4">
    <source>
        <dbReference type="ARBA" id="ARBA00023136"/>
    </source>
</evidence>
<dbReference type="AlphaFoldDB" id="A0A8W8M6B5"/>
<feature type="transmembrane region" description="Helical" evidence="5">
    <location>
        <begin position="182"/>
        <end position="203"/>
    </location>
</feature>
<evidence type="ECO:0000256" key="2">
    <source>
        <dbReference type="ARBA" id="ARBA00022692"/>
    </source>
</evidence>
<sequence length="262" mass="29735">MDYDDVIQELGSFGKFQRRVLFLMSIPLLLTGFGAPATSFILGNIPHRCKIPSYENDTYAVQSASHQEIINRTIPRTPEGSYAECTIIVNGTEQKCSEWVYDQSQYIRTVTSDFNLVCDNIFLRSHLKTSYLFGFLVASVVSQFSDIFGRRPMLLGLCTLSVVVVFSIPFSVSIPMFAALRFFEGLCAMAFYQVAFVIVIELVGPVDRIFAANLSKILWCFGEFLLILLVYFERNWFYLMLWLAIPTIPPLVFWIVSKMAAG</sequence>
<reference evidence="6" key="1">
    <citation type="submission" date="2022-08" db="UniProtKB">
        <authorList>
            <consortium name="EnsemblMetazoa"/>
        </authorList>
    </citation>
    <scope>IDENTIFICATION</scope>
    <source>
        <strain evidence="6">05x7-T-G4-1.051#20</strain>
    </source>
</reference>
<dbReference type="InterPro" id="IPR036259">
    <property type="entry name" value="MFS_trans_sf"/>
</dbReference>
<organism evidence="6 7">
    <name type="scientific">Magallana gigas</name>
    <name type="common">Pacific oyster</name>
    <name type="synonym">Crassostrea gigas</name>
    <dbReference type="NCBI Taxonomy" id="29159"/>
    <lineage>
        <taxon>Eukaryota</taxon>
        <taxon>Metazoa</taxon>
        <taxon>Spiralia</taxon>
        <taxon>Lophotrochozoa</taxon>
        <taxon>Mollusca</taxon>
        <taxon>Bivalvia</taxon>
        <taxon>Autobranchia</taxon>
        <taxon>Pteriomorphia</taxon>
        <taxon>Ostreida</taxon>
        <taxon>Ostreoidea</taxon>
        <taxon>Ostreidae</taxon>
        <taxon>Magallana</taxon>
    </lineage>
</organism>
<evidence type="ECO:0000256" key="3">
    <source>
        <dbReference type="ARBA" id="ARBA00022989"/>
    </source>
</evidence>
<dbReference type="Proteomes" id="UP000005408">
    <property type="component" value="Unassembled WGS sequence"/>
</dbReference>
<feature type="transmembrane region" description="Helical" evidence="5">
    <location>
        <begin position="236"/>
        <end position="256"/>
    </location>
</feature>
<proteinExistence type="predicted"/>
<dbReference type="Gene3D" id="1.20.1250.20">
    <property type="entry name" value="MFS general substrate transporter like domains"/>
    <property type="match status" value="1"/>
</dbReference>